<protein>
    <submittedName>
        <fullName evidence="1">Uncharacterized protein</fullName>
    </submittedName>
</protein>
<evidence type="ECO:0000313" key="1">
    <source>
        <dbReference type="EMBL" id="CAB4125841.1"/>
    </source>
</evidence>
<gene>
    <name evidence="2" type="ORF">UFOVP181_397</name>
    <name evidence="1" type="ORF">UFOVP57_242</name>
</gene>
<accession>A0A6J5KV12</accession>
<proteinExistence type="predicted"/>
<reference evidence="1" key="1">
    <citation type="submission" date="2020-04" db="EMBL/GenBank/DDBJ databases">
        <authorList>
            <person name="Chiriac C."/>
            <person name="Salcher M."/>
            <person name="Ghai R."/>
            <person name="Kavagutti S V."/>
        </authorList>
    </citation>
    <scope>NUCLEOTIDE SEQUENCE</scope>
</reference>
<evidence type="ECO:0000313" key="2">
    <source>
        <dbReference type="EMBL" id="CAB5209275.1"/>
    </source>
</evidence>
<dbReference type="EMBL" id="LR796187">
    <property type="protein sequence ID" value="CAB4125841.1"/>
    <property type="molecule type" value="Genomic_DNA"/>
</dbReference>
<sequence>MSTYNLPSQTSADASVEVKQFFDKFFVHQVSFPSNQIDGVVGFFLKNGFDLESARSTGIVLLNQARADNVNVFELIDTLKTLTDVQLSQVVAQVLNSYREKVSLLGYRIAPLVDTYESRNILV</sequence>
<organism evidence="1">
    <name type="scientific">uncultured Caudovirales phage</name>
    <dbReference type="NCBI Taxonomy" id="2100421"/>
    <lineage>
        <taxon>Viruses</taxon>
        <taxon>Duplodnaviria</taxon>
        <taxon>Heunggongvirae</taxon>
        <taxon>Uroviricota</taxon>
        <taxon>Caudoviricetes</taxon>
        <taxon>Peduoviridae</taxon>
        <taxon>Maltschvirus</taxon>
        <taxon>Maltschvirus maltsch</taxon>
    </lineage>
</organism>
<name>A0A6J5KV12_9CAUD</name>
<dbReference type="EMBL" id="LR798231">
    <property type="protein sequence ID" value="CAB5209275.1"/>
    <property type="molecule type" value="Genomic_DNA"/>
</dbReference>